<comment type="catalytic activity">
    <reaction evidence="8">
        <text>2-ethylhexyl sulfate + 2-oxoglutarate + O2 = 2-ethylhexanal + sulfate + succinate + CO2 + H(+)</text>
        <dbReference type="Rhea" id="RHEA:47620"/>
        <dbReference type="ChEBI" id="CHEBI:15378"/>
        <dbReference type="ChEBI" id="CHEBI:15379"/>
        <dbReference type="ChEBI" id="CHEBI:16189"/>
        <dbReference type="ChEBI" id="CHEBI:16526"/>
        <dbReference type="ChEBI" id="CHEBI:16810"/>
        <dbReference type="ChEBI" id="CHEBI:30031"/>
        <dbReference type="ChEBI" id="CHEBI:87808"/>
        <dbReference type="ChEBI" id="CHEBI:87809"/>
        <dbReference type="EC" id="1.14.11.77"/>
    </reaction>
</comment>
<gene>
    <name evidence="13" type="ORF">DN069_07020</name>
</gene>
<keyword evidence="5" id="KW-0560">Oxidoreductase</keyword>
<comment type="catalytic activity">
    <reaction evidence="7">
        <text>a primary linear alkyl sulfate ester + 2-oxoglutarate + O2 = an aldehyde + sulfate + succinate + CO2 + H(+)</text>
        <dbReference type="Rhea" id="RHEA:65716"/>
        <dbReference type="ChEBI" id="CHEBI:15378"/>
        <dbReference type="ChEBI" id="CHEBI:15379"/>
        <dbReference type="ChEBI" id="CHEBI:16189"/>
        <dbReference type="ChEBI" id="CHEBI:16526"/>
        <dbReference type="ChEBI" id="CHEBI:16810"/>
        <dbReference type="ChEBI" id="CHEBI:17478"/>
        <dbReference type="ChEBI" id="CHEBI:30031"/>
        <dbReference type="ChEBI" id="CHEBI:157685"/>
        <dbReference type="EC" id="1.14.11.77"/>
    </reaction>
</comment>
<evidence type="ECO:0000256" key="11">
    <source>
        <dbReference type="ARBA" id="ARBA00078517"/>
    </source>
</evidence>
<dbReference type="PANTHER" id="PTHR30468:SF5">
    <property type="entry name" value="ALPHA-KETOGLUTARATE-DEPENDENT SULFATE ESTER DIOXYGENASE"/>
    <property type="match status" value="1"/>
</dbReference>
<dbReference type="EMBL" id="QKYN01000028">
    <property type="protein sequence ID" value="RAG86368.1"/>
    <property type="molecule type" value="Genomic_DNA"/>
</dbReference>
<dbReference type="Pfam" id="PF02668">
    <property type="entry name" value="TauD"/>
    <property type="match status" value="1"/>
</dbReference>
<dbReference type="OrthoDB" id="581608at2"/>
<evidence type="ECO:0000256" key="4">
    <source>
        <dbReference type="ARBA" id="ARBA00022964"/>
    </source>
</evidence>
<evidence type="ECO:0000256" key="5">
    <source>
        <dbReference type="ARBA" id="ARBA00023002"/>
    </source>
</evidence>
<sequence length="320" mass="35248">MAVAPTPLQLTRLGGRIGALVHGVRLGGELGTETVEAIRTALHTHKVIFFKGQQHLDDISHEAFARLLGQPVGHPTVPAADGRYVFELDATKGVRANNWHTDVTFVPAYPAASILRAIELPPYGGETVWANTAAAYRSLPPALKVFAEHLRGIHTNDFDYAARLGLRPELAENREVAELFRQVFVATAFKTEHPVVRVHPVTGEKTILLGAFTQSLVGFSSDDSRELIALFQRFVEKPEHTVRWRWEVGDVAIWDNRATQHYAVNDYGDEPRLVRRITLDGDVPVGVDGQPSRLVEPADPPRVAGIVPAVELEELALPRA</sequence>
<evidence type="ECO:0000256" key="9">
    <source>
        <dbReference type="ARBA" id="ARBA00066614"/>
    </source>
</evidence>
<evidence type="ECO:0000256" key="7">
    <source>
        <dbReference type="ARBA" id="ARBA00050529"/>
    </source>
</evidence>
<proteinExistence type="inferred from homology"/>
<evidence type="ECO:0000256" key="8">
    <source>
        <dbReference type="ARBA" id="ARBA00051250"/>
    </source>
</evidence>
<dbReference type="EC" id="1.14.11.77" evidence="9"/>
<evidence type="ECO:0000256" key="2">
    <source>
        <dbReference type="ARBA" id="ARBA00005896"/>
    </source>
</evidence>
<feature type="domain" description="TauD/TfdA-like" evidence="12">
    <location>
        <begin position="13"/>
        <end position="278"/>
    </location>
</feature>
<name>A0A2X0JFI7_9ACTN</name>
<evidence type="ECO:0000256" key="10">
    <source>
        <dbReference type="ARBA" id="ARBA00067109"/>
    </source>
</evidence>
<evidence type="ECO:0000256" key="3">
    <source>
        <dbReference type="ARBA" id="ARBA00022723"/>
    </source>
</evidence>
<reference evidence="13 14" key="1">
    <citation type="submission" date="2018-06" db="EMBL/GenBank/DDBJ databases">
        <title>Streptacidiphilus pinicola sp. nov., isolated from pine grove soil.</title>
        <authorList>
            <person name="Roh S.G."/>
            <person name="Park S."/>
            <person name="Kim M.-K."/>
            <person name="Yun B.-R."/>
            <person name="Park J."/>
            <person name="Kim M.J."/>
            <person name="Kim Y.S."/>
            <person name="Kim S.B."/>
        </authorList>
    </citation>
    <scope>NUCLEOTIDE SEQUENCE [LARGE SCALE GENOMIC DNA]</scope>
    <source>
        <strain evidence="13 14">MMS16-CNU450</strain>
    </source>
</reference>
<keyword evidence="6" id="KW-0408">Iron</keyword>
<comment type="caution">
    <text evidence="13">The sequence shown here is derived from an EMBL/GenBank/DDBJ whole genome shotgun (WGS) entry which is preliminary data.</text>
</comment>
<protein>
    <recommendedName>
        <fullName evidence="10">Alpha-ketoglutarate-dependent sulfate ester dioxygenase</fullName>
        <ecNumber evidence="9">1.14.11.77</ecNumber>
    </recommendedName>
    <alternativeName>
        <fullName evidence="11">Type II alkyl sulfatase</fullName>
    </alternativeName>
</protein>
<dbReference type="InterPro" id="IPR003819">
    <property type="entry name" value="TauD/TfdA-like"/>
</dbReference>
<comment type="cofactor">
    <cofactor evidence="1">
        <name>Fe(2+)</name>
        <dbReference type="ChEBI" id="CHEBI:29033"/>
    </cofactor>
</comment>
<dbReference type="GO" id="GO:0046872">
    <property type="term" value="F:metal ion binding"/>
    <property type="evidence" value="ECO:0007669"/>
    <property type="project" value="UniProtKB-KW"/>
</dbReference>
<dbReference type="AlphaFoldDB" id="A0A2X0JFI7"/>
<keyword evidence="4 13" id="KW-0223">Dioxygenase</keyword>
<dbReference type="SUPFAM" id="SSF51197">
    <property type="entry name" value="Clavaminate synthase-like"/>
    <property type="match status" value="1"/>
</dbReference>
<dbReference type="FunFam" id="3.60.130.10:FF:000002">
    <property type="entry name" value="Alpha-ketoglutarate-dependent taurine dioxygenase"/>
    <property type="match status" value="1"/>
</dbReference>
<keyword evidence="14" id="KW-1185">Reference proteome</keyword>
<evidence type="ECO:0000256" key="6">
    <source>
        <dbReference type="ARBA" id="ARBA00023004"/>
    </source>
</evidence>
<dbReference type="GO" id="GO:0016706">
    <property type="term" value="F:2-oxoglutarate-dependent dioxygenase activity"/>
    <property type="evidence" value="ECO:0007669"/>
    <property type="project" value="TreeGrafter"/>
</dbReference>
<organism evidence="13 14">
    <name type="scientific">Streptacidiphilus pinicola</name>
    <dbReference type="NCBI Taxonomy" id="2219663"/>
    <lineage>
        <taxon>Bacteria</taxon>
        <taxon>Bacillati</taxon>
        <taxon>Actinomycetota</taxon>
        <taxon>Actinomycetes</taxon>
        <taxon>Kitasatosporales</taxon>
        <taxon>Streptomycetaceae</taxon>
        <taxon>Streptacidiphilus</taxon>
    </lineage>
</organism>
<evidence type="ECO:0000256" key="1">
    <source>
        <dbReference type="ARBA" id="ARBA00001954"/>
    </source>
</evidence>
<dbReference type="PANTHER" id="PTHR30468">
    <property type="entry name" value="ALPHA-KETOGLUTARATE-DEPENDENT SULFONATE DIOXYGENASE"/>
    <property type="match status" value="1"/>
</dbReference>
<comment type="similarity">
    <text evidence="2">Belongs to the TfdA dioxygenase family.</text>
</comment>
<dbReference type="Gene3D" id="3.60.130.10">
    <property type="entry name" value="Clavaminate synthase-like"/>
    <property type="match status" value="1"/>
</dbReference>
<accession>A0A2X0JFI7</accession>
<dbReference type="InterPro" id="IPR051323">
    <property type="entry name" value="AtsK-like"/>
</dbReference>
<evidence type="ECO:0000259" key="12">
    <source>
        <dbReference type="Pfam" id="PF02668"/>
    </source>
</evidence>
<keyword evidence="3" id="KW-0479">Metal-binding</keyword>
<dbReference type="RefSeq" id="WP_111499968.1">
    <property type="nucleotide sequence ID" value="NZ_QKYN01000028.1"/>
</dbReference>
<evidence type="ECO:0000313" key="14">
    <source>
        <dbReference type="Proteomes" id="UP000248889"/>
    </source>
</evidence>
<dbReference type="Proteomes" id="UP000248889">
    <property type="component" value="Unassembled WGS sequence"/>
</dbReference>
<evidence type="ECO:0000313" key="13">
    <source>
        <dbReference type="EMBL" id="RAG86368.1"/>
    </source>
</evidence>
<dbReference type="GO" id="GO:0005737">
    <property type="term" value="C:cytoplasm"/>
    <property type="evidence" value="ECO:0007669"/>
    <property type="project" value="TreeGrafter"/>
</dbReference>
<dbReference type="InterPro" id="IPR042098">
    <property type="entry name" value="TauD-like_sf"/>
</dbReference>